<evidence type="ECO:0008006" key="3">
    <source>
        <dbReference type="Google" id="ProtNLM"/>
    </source>
</evidence>
<gene>
    <name evidence="1" type="ORF">BSF38_03542</name>
</gene>
<evidence type="ECO:0000313" key="2">
    <source>
        <dbReference type="Proteomes" id="UP000186309"/>
    </source>
</evidence>
<keyword evidence="2" id="KW-1185">Reference proteome</keyword>
<dbReference type="AlphaFoldDB" id="A0A1U7CST5"/>
<reference evidence="2" key="1">
    <citation type="submission" date="2016-12" db="EMBL/GenBank/DDBJ databases">
        <title>Comparative genomics of four Isosphaeraceae planctomycetes: a common pool of plasmids and glycoside hydrolase genes.</title>
        <authorList>
            <person name="Ivanova A."/>
        </authorList>
    </citation>
    <scope>NUCLEOTIDE SEQUENCE [LARGE SCALE GENOMIC DNA]</scope>
    <source>
        <strain evidence="2">PX4</strain>
    </source>
</reference>
<dbReference type="NCBIfam" id="TIGR03067">
    <property type="entry name" value="Planc_TIGR03067"/>
    <property type="match status" value="1"/>
</dbReference>
<dbReference type="Proteomes" id="UP000186309">
    <property type="component" value="Chromosome"/>
</dbReference>
<evidence type="ECO:0000313" key="1">
    <source>
        <dbReference type="EMBL" id="APW62010.1"/>
    </source>
</evidence>
<dbReference type="STRING" id="1387353.BSF38_03542"/>
<dbReference type="RefSeq" id="WP_168189406.1">
    <property type="nucleotide sequence ID" value="NZ_CP019082.1"/>
</dbReference>
<protein>
    <recommendedName>
        <fullName evidence="3">TIGR03067 domain-containing protein</fullName>
    </recommendedName>
</protein>
<dbReference type="EMBL" id="CP019082">
    <property type="protein sequence ID" value="APW62010.1"/>
    <property type="molecule type" value="Genomic_DNA"/>
</dbReference>
<dbReference type="InterPro" id="IPR017504">
    <property type="entry name" value="CHP03067_Planctomycetes"/>
</dbReference>
<dbReference type="KEGG" id="pbor:BSF38_03542"/>
<accession>A0A1U7CST5</accession>
<name>A0A1U7CST5_9BACT</name>
<organism evidence="1 2">
    <name type="scientific">Paludisphaera borealis</name>
    <dbReference type="NCBI Taxonomy" id="1387353"/>
    <lineage>
        <taxon>Bacteria</taxon>
        <taxon>Pseudomonadati</taxon>
        <taxon>Planctomycetota</taxon>
        <taxon>Planctomycetia</taxon>
        <taxon>Isosphaerales</taxon>
        <taxon>Isosphaeraceae</taxon>
        <taxon>Paludisphaera</taxon>
    </lineage>
</organism>
<sequence>MLRIALLLLIVSQAPAESPEVKKELAKHQGVWATESFHRDGKDTPDAIARSITRTVDGDHVVWKRNGKSFSGSTIVLDPTADPKTIDILADGGPARDKRVLGIYKLEDDRLTICTSDADQPRPKDFKAEKDSKRTLMVFTREKTEAKL</sequence>
<proteinExistence type="predicted"/>